<dbReference type="Gene3D" id="3.40.50.300">
    <property type="entry name" value="P-loop containing nucleotide triphosphate hydrolases"/>
    <property type="match status" value="2"/>
</dbReference>
<protein>
    <recommendedName>
        <fullName evidence="1">Helicase/UvrB N-terminal domain-containing protein</fullName>
    </recommendedName>
</protein>
<dbReference type="InterPro" id="IPR006935">
    <property type="entry name" value="Helicase/UvrB_N"/>
</dbReference>
<evidence type="ECO:0000259" key="1">
    <source>
        <dbReference type="Pfam" id="PF04851"/>
    </source>
</evidence>
<accession>O87758</accession>
<feature type="domain" description="Helicase/UvrB N-terminal" evidence="1">
    <location>
        <begin position="15"/>
        <end position="212"/>
    </location>
</feature>
<reference evidence="2" key="2">
    <citation type="submission" date="1998-10" db="EMBL/GenBank/DDBJ databases">
        <title>identification of the plasmid-mobilization potential of the strain Klebsiella pneumniae ozenae KIIIA isolated from a polluted auqatic environnment.</title>
        <authorList>
            <person name="Albiger B."/>
            <person name="Hubert J.C."/>
            <person name="Lett M.C."/>
        </authorList>
    </citation>
    <scope>NUCLEOTIDE SEQUENCE</scope>
    <source>
        <strain evidence="2">KIIIA</strain>
    </source>
</reference>
<name>O87758_KLEPN</name>
<dbReference type="Pfam" id="PF04851">
    <property type="entry name" value="ResIII"/>
    <property type="match status" value="1"/>
</dbReference>
<dbReference type="GO" id="GO:0005524">
    <property type="term" value="F:ATP binding"/>
    <property type="evidence" value="ECO:0007669"/>
    <property type="project" value="InterPro"/>
</dbReference>
<dbReference type="AlphaFoldDB" id="O87758"/>
<dbReference type="GO" id="GO:0003677">
    <property type="term" value="F:DNA binding"/>
    <property type="evidence" value="ECO:0007669"/>
    <property type="project" value="InterPro"/>
</dbReference>
<sequence>MRMILMPDFELKVFQADAAKTIVDRYAFFAGHPYRPSKGPKPRPFFQALSALTGAGKTPVLAQAVTLLRSHFSSEPIIFWMSKAKSVVAQTYSNFSAGGKYSEIVDGFRIINIAQLTPMHIEDGSTPLMIMATTGLFNNRDQSEGALNIYKKDADLFGDSSPWERLIARKTGAKRRPLLIVYDEGHNLSEQQTEILSELEPDAYLLASATLKLPANFHKAVIQPIKLWAEEASNDYERFAEVSALGADGIPDAQLFVTTAISSEKVVSAELVKKAIQFDGTTGAMEKSLDDLHKRLELIKAEISERGLGFSPKAIYVCKTNIADDGEKDDHSKPFMHRKAPPIRIWRYLVEEKGIPPNEIAIYANLSFLDGNKPAEVNLFSKGENDFEDFQAGNFKHIIFNLSLQEGWDDPACFLAYIDKSMGSSIQVEQIIGRVLRQYGARHYDNQLINSAHFFLRVDNQSVFSSAINAVKDKLKAEGAPIEIVDNFSGTAGTAEDLNLKDGMDVKLHHVHVDASDAYIRIAEILSDFPTFVEGSADTQGQAHIATQLVELDALGRDSKATEWTPEGNTNPVRLRWLINTAIRTRSNRALAITDLKHPKFDVRVQIHSSAARYADKLAAEIVSAYYDNSELAYESDSPFQFGVIRVPRNATHFEHSLYEKYSGLNKFEAPFAEALDRSGYPWHRNLSSGGFHIPLLTEGDTSSFYPDFLVWKSDLVYCLDTKGGHLLTDAVARKLFNIHEDGRSKILVRFITEGKQTELRGKATKGGYTVWKMKSGHPTPIYVADLDKAVRECLKWRSHSIEFLMAL</sequence>
<organism evidence="2">
    <name type="scientific">Klebsiella pneumoniae</name>
    <dbReference type="NCBI Taxonomy" id="573"/>
    <lineage>
        <taxon>Bacteria</taxon>
        <taxon>Pseudomonadati</taxon>
        <taxon>Pseudomonadota</taxon>
        <taxon>Gammaproteobacteria</taxon>
        <taxon>Enterobacterales</taxon>
        <taxon>Enterobacteriaceae</taxon>
        <taxon>Klebsiella/Raoultella group</taxon>
        <taxon>Klebsiella</taxon>
        <taxon>Klebsiella pneumoniae complex</taxon>
    </lineage>
</organism>
<dbReference type="InterPro" id="IPR027417">
    <property type="entry name" value="P-loop_NTPase"/>
</dbReference>
<dbReference type="GO" id="GO:0016787">
    <property type="term" value="F:hydrolase activity"/>
    <property type="evidence" value="ECO:0007669"/>
    <property type="project" value="InterPro"/>
</dbReference>
<evidence type="ECO:0000313" key="2">
    <source>
        <dbReference type="EMBL" id="CAA09860.1"/>
    </source>
</evidence>
<dbReference type="EMBL" id="AJ011908">
    <property type="protein sequence ID" value="CAA09860.1"/>
    <property type="molecule type" value="Genomic_DNA"/>
</dbReference>
<dbReference type="SUPFAM" id="SSF52540">
    <property type="entry name" value="P-loop containing nucleoside triphosphate hydrolases"/>
    <property type="match status" value="1"/>
</dbReference>
<reference evidence="2" key="1">
    <citation type="submission" date="1998-10" db="EMBL/GenBank/DDBJ databases">
        <title>Composite transposons Tn5708 and Tn5709 are based on a Tn3-like element Tn5403.</title>
        <authorList>
            <person name="Albiger B."/>
            <person name="Hubert J.C."/>
            <person name="Lett M.C."/>
        </authorList>
    </citation>
    <scope>NUCLEOTIDE SEQUENCE</scope>
    <source>
        <strain evidence="2">KIIIA</strain>
    </source>
</reference>
<proteinExistence type="predicted"/>